<proteinExistence type="predicted"/>
<evidence type="ECO:0000313" key="3">
    <source>
        <dbReference type="Proteomes" id="UP000663845"/>
    </source>
</evidence>
<organism evidence="2 3">
    <name type="scientific">Adineta steineri</name>
    <dbReference type="NCBI Taxonomy" id="433720"/>
    <lineage>
        <taxon>Eukaryota</taxon>
        <taxon>Metazoa</taxon>
        <taxon>Spiralia</taxon>
        <taxon>Gnathifera</taxon>
        <taxon>Rotifera</taxon>
        <taxon>Eurotatoria</taxon>
        <taxon>Bdelloidea</taxon>
        <taxon>Adinetida</taxon>
        <taxon>Adinetidae</taxon>
        <taxon>Adineta</taxon>
    </lineage>
</organism>
<feature type="region of interest" description="Disordered" evidence="1">
    <location>
        <begin position="1"/>
        <end position="26"/>
    </location>
</feature>
<feature type="compositionally biased region" description="Basic and acidic residues" evidence="1">
    <location>
        <begin position="13"/>
        <end position="26"/>
    </location>
</feature>
<evidence type="ECO:0000256" key="1">
    <source>
        <dbReference type="SAM" id="MobiDB-lite"/>
    </source>
</evidence>
<accession>A0A815YJC0</accession>
<name>A0A815YJC0_9BILA</name>
<comment type="caution">
    <text evidence="2">The sequence shown here is derived from an EMBL/GenBank/DDBJ whole genome shotgun (WGS) entry which is preliminary data.</text>
</comment>
<evidence type="ECO:0000313" key="2">
    <source>
        <dbReference type="EMBL" id="CAF1571474.1"/>
    </source>
</evidence>
<dbReference type="Proteomes" id="UP000663845">
    <property type="component" value="Unassembled WGS sequence"/>
</dbReference>
<sequence length="26" mass="3046">LPENTVPDLMSYENHEGEHHHNDAEM</sequence>
<gene>
    <name evidence="2" type="ORF">JYZ213_LOCUS47371</name>
</gene>
<dbReference type="AlphaFoldDB" id="A0A815YJC0"/>
<feature type="non-terminal residue" evidence="2">
    <location>
        <position position="26"/>
    </location>
</feature>
<protein>
    <submittedName>
        <fullName evidence="2">Uncharacterized protein</fullName>
    </submittedName>
</protein>
<dbReference type="EMBL" id="CAJNOG010009285">
    <property type="protein sequence ID" value="CAF1571474.1"/>
    <property type="molecule type" value="Genomic_DNA"/>
</dbReference>
<feature type="non-terminal residue" evidence="2">
    <location>
        <position position="1"/>
    </location>
</feature>
<reference evidence="2" key="1">
    <citation type="submission" date="2021-02" db="EMBL/GenBank/DDBJ databases">
        <authorList>
            <person name="Nowell W R."/>
        </authorList>
    </citation>
    <scope>NUCLEOTIDE SEQUENCE</scope>
</reference>